<evidence type="ECO:0000256" key="1">
    <source>
        <dbReference type="SAM" id="Phobius"/>
    </source>
</evidence>
<reference evidence="2 3" key="1">
    <citation type="journal article" date="2015" name="Genome Announc.">
        <title>Expanding the biotechnology potential of lactobacilli through comparative genomics of 213 strains and associated genera.</title>
        <authorList>
            <person name="Sun Z."/>
            <person name="Harris H.M."/>
            <person name="McCann A."/>
            <person name="Guo C."/>
            <person name="Argimon S."/>
            <person name="Zhang W."/>
            <person name="Yang X."/>
            <person name="Jeffery I.B."/>
            <person name="Cooney J.C."/>
            <person name="Kagawa T.F."/>
            <person name="Liu W."/>
            <person name="Song Y."/>
            <person name="Salvetti E."/>
            <person name="Wrobel A."/>
            <person name="Rasinkangas P."/>
            <person name="Parkhill J."/>
            <person name="Rea M.C."/>
            <person name="O'Sullivan O."/>
            <person name="Ritari J."/>
            <person name="Douillard F.P."/>
            <person name="Paul Ross R."/>
            <person name="Yang R."/>
            <person name="Briner A.E."/>
            <person name="Felis G.E."/>
            <person name="de Vos W.M."/>
            <person name="Barrangou R."/>
            <person name="Klaenhammer T.R."/>
            <person name="Caufield P.W."/>
            <person name="Cui Y."/>
            <person name="Zhang H."/>
            <person name="O'Toole P.W."/>
        </authorList>
    </citation>
    <scope>NUCLEOTIDE SEQUENCE [LARGE SCALE GENOMIC DNA]</scope>
    <source>
        <strain evidence="2 3">DSM 20515</strain>
    </source>
</reference>
<proteinExistence type="predicted"/>
<comment type="caution">
    <text evidence="2">The sequence shown here is derived from an EMBL/GenBank/DDBJ whole genome shotgun (WGS) entry which is preliminary data.</text>
</comment>
<keyword evidence="1" id="KW-0812">Transmembrane</keyword>
<gene>
    <name evidence="2" type="ORF">FC82_GL001919</name>
</gene>
<dbReference type="AlphaFoldDB" id="A0A0R2BIU1"/>
<evidence type="ECO:0000313" key="3">
    <source>
        <dbReference type="Proteomes" id="UP000051845"/>
    </source>
</evidence>
<name>A0A0R2BIU1_SECCO</name>
<accession>A0A0R2BIU1</accession>
<dbReference type="Proteomes" id="UP000051845">
    <property type="component" value="Unassembled WGS sequence"/>
</dbReference>
<keyword evidence="1" id="KW-0472">Membrane</keyword>
<dbReference type="EMBL" id="AYYR01000039">
    <property type="protein sequence ID" value="KRM76091.1"/>
    <property type="molecule type" value="Genomic_DNA"/>
</dbReference>
<organism evidence="2 3">
    <name type="scientific">Secundilactobacillus collinoides DSM 20515 = JCM 1123</name>
    <dbReference type="NCBI Taxonomy" id="1423733"/>
    <lineage>
        <taxon>Bacteria</taxon>
        <taxon>Bacillati</taxon>
        <taxon>Bacillota</taxon>
        <taxon>Bacilli</taxon>
        <taxon>Lactobacillales</taxon>
        <taxon>Lactobacillaceae</taxon>
        <taxon>Secundilactobacillus</taxon>
    </lineage>
</organism>
<keyword evidence="1" id="KW-1133">Transmembrane helix</keyword>
<sequence length="62" mass="7149">MFLLIVFEVVIAVAYAGITTLTSAQYRFRAFSWATFRKQLRYALFIVLVLIIIEVLAVFHHG</sequence>
<dbReference type="PATRIC" id="fig|1423733.4.peg.2019"/>
<dbReference type="RefSeq" id="WP_054759307.1">
    <property type="nucleotide sequence ID" value="NZ_AYYR01000039.1"/>
</dbReference>
<protein>
    <submittedName>
        <fullName evidence="2">Uncharacterized protein</fullName>
    </submittedName>
</protein>
<feature type="transmembrane region" description="Helical" evidence="1">
    <location>
        <begin position="40"/>
        <end position="59"/>
    </location>
</feature>
<evidence type="ECO:0000313" key="2">
    <source>
        <dbReference type="EMBL" id="KRM76091.1"/>
    </source>
</evidence>